<dbReference type="InterPro" id="IPR001810">
    <property type="entry name" value="F-box_dom"/>
</dbReference>
<dbReference type="InterPro" id="IPR036047">
    <property type="entry name" value="F-box-like_dom_sf"/>
</dbReference>
<evidence type="ECO:0000259" key="1">
    <source>
        <dbReference type="SMART" id="SM00256"/>
    </source>
</evidence>
<dbReference type="Pfam" id="PF00646">
    <property type="entry name" value="F-box"/>
    <property type="match status" value="1"/>
</dbReference>
<keyword evidence="3" id="KW-1185">Reference proteome</keyword>
<dbReference type="Pfam" id="PF08268">
    <property type="entry name" value="FBA_3"/>
    <property type="match status" value="1"/>
</dbReference>
<reference evidence="2 3" key="1">
    <citation type="journal article" date="2018" name="Front. Plant Sci.">
        <title>Red Clover (Trifolium pratense) and Zigzag Clover (T. medium) - A Picture of Genomic Similarities and Differences.</title>
        <authorList>
            <person name="Dluhosova J."/>
            <person name="Istvanek J."/>
            <person name="Nedelnik J."/>
            <person name="Repkova J."/>
        </authorList>
    </citation>
    <scope>NUCLEOTIDE SEQUENCE [LARGE SCALE GENOMIC DNA]</scope>
    <source>
        <strain evidence="3">cv. 10/8</strain>
        <tissue evidence="2">Leaf</tissue>
    </source>
</reference>
<accession>A0A392NG61</accession>
<dbReference type="Proteomes" id="UP000265520">
    <property type="component" value="Unassembled WGS sequence"/>
</dbReference>
<dbReference type="InterPro" id="IPR050796">
    <property type="entry name" value="SCF_F-box_component"/>
</dbReference>
<proteinExistence type="predicted"/>
<dbReference type="SUPFAM" id="SSF81383">
    <property type="entry name" value="F-box domain"/>
    <property type="match status" value="1"/>
</dbReference>
<organism evidence="2 3">
    <name type="scientific">Trifolium medium</name>
    <dbReference type="NCBI Taxonomy" id="97028"/>
    <lineage>
        <taxon>Eukaryota</taxon>
        <taxon>Viridiplantae</taxon>
        <taxon>Streptophyta</taxon>
        <taxon>Embryophyta</taxon>
        <taxon>Tracheophyta</taxon>
        <taxon>Spermatophyta</taxon>
        <taxon>Magnoliopsida</taxon>
        <taxon>eudicotyledons</taxon>
        <taxon>Gunneridae</taxon>
        <taxon>Pentapetalae</taxon>
        <taxon>rosids</taxon>
        <taxon>fabids</taxon>
        <taxon>Fabales</taxon>
        <taxon>Fabaceae</taxon>
        <taxon>Papilionoideae</taxon>
        <taxon>50 kb inversion clade</taxon>
        <taxon>NPAAA clade</taxon>
        <taxon>Hologalegina</taxon>
        <taxon>IRL clade</taxon>
        <taxon>Trifolieae</taxon>
        <taxon>Trifolium</taxon>
    </lineage>
</organism>
<dbReference type="PANTHER" id="PTHR31672">
    <property type="entry name" value="BNACNNG10540D PROTEIN"/>
    <property type="match status" value="1"/>
</dbReference>
<feature type="domain" description="F-box" evidence="1">
    <location>
        <begin position="39"/>
        <end position="79"/>
    </location>
</feature>
<sequence>MASGSDSNITVTKRQRFTTISTGTLNPPSLQPVPPLPTLSLDLIAEILCRLPVKLLLQLGCLNKFFNSLISDPNFAKKHLRLSTKRHHLMINCRTTRGDVLFDSPIASDFSTSTLAPTQLSYPNCYKNGHWDFCSCDGIFCLTMKGGDAVLWNPSLKLFKRLPPLDNKPPISTYTFGFDKFIHNYKVVAMSLFMDKCEVGVLTL</sequence>
<protein>
    <submittedName>
        <fullName evidence="2">F-box/kelch-repeat protein</fullName>
    </submittedName>
</protein>
<dbReference type="InterPro" id="IPR017451">
    <property type="entry name" value="F-box-assoc_interact_dom"/>
</dbReference>
<dbReference type="EMBL" id="LXQA010036780">
    <property type="protein sequence ID" value="MCH98125.1"/>
    <property type="molecule type" value="Genomic_DNA"/>
</dbReference>
<dbReference type="AlphaFoldDB" id="A0A392NG61"/>
<comment type="caution">
    <text evidence="2">The sequence shown here is derived from an EMBL/GenBank/DDBJ whole genome shotgun (WGS) entry which is preliminary data.</text>
</comment>
<evidence type="ECO:0000313" key="2">
    <source>
        <dbReference type="EMBL" id="MCH98125.1"/>
    </source>
</evidence>
<evidence type="ECO:0000313" key="3">
    <source>
        <dbReference type="Proteomes" id="UP000265520"/>
    </source>
</evidence>
<dbReference type="SMART" id="SM00256">
    <property type="entry name" value="FBOX"/>
    <property type="match status" value="1"/>
</dbReference>
<feature type="non-terminal residue" evidence="2">
    <location>
        <position position="204"/>
    </location>
</feature>
<dbReference type="PANTHER" id="PTHR31672:SF13">
    <property type="entry name" value="F-BOX PROTEIN CPR30-LIKE"/>
    <property type="match status" value="1"/>
</dbReference>
<name>A0A392NG61_9FABA</name>
<dbReference type="InterPro" id="IPR013187">
    <property type="entry name" value="F-box-assoc_dom_typ3"/>
</dbReference>
<dbReference type="NCBIfam" id="TIGR01640">
    <property type="entry name" value="F_box_assoc_1"/>
    <property type="match status" value="1"/>
</dbReference>